<reference evidence="1 2" key="1">
    <citation type="submission" date="2019-12" db="EMBL/GenBank/DDBJ databases">
        <authorList>
            <person name="Lee S.D."/>
        </authorList>
    </citation>
    <scope>NUCLEOTIDE SEQUENCE [LARGE SCALE GENOMIC DNA]</scope>
    <source>
        <strain evidence="1 2">SAP-6</strain>
    </source>
</reference>
<protein>
    <submittedName>
        <fullName evidence="1">Uncharacterized protein</fullName>
    </submittedName>
</protein>
<keyword evidence="2" id="KW-1185">Reference proteome</keyword>
<dbReference type="RefSeq" id="WP_162366620.1">
    <property type="nucleotide sequence ID" value="NZ_WUBS01000009.1"/>
</dbReference>
<evidence type="ECO:0000313" key="2">
    <source>
        <dbReference type="Proteomes" id="UP000461443"/>
    </source>
</evidence>
<evidence type="ECO:0000313" key="1">
    <source>
        <dbReference type="EMBL" id="NDL63911.1"/>
    </source>
</evidence>
<dbReference type="AlphaFoldDB" id="A0A845SMR4"/>
<gene>
    <name evidence="1" type="ORF">GRH90_14275</name>
</gene>
<name>A0A845SMR4_9GAMM</name>
<proteinExistence type="predicted"/>
<sequence>MCKFGPSFYEFLFDSNIEFIKKPDGNTIIFGALNLTHTGIRHIPQKLIIVNSLIMRYCDIESLPAGLQVFDDLDLKNTPIKRLPNDLHVGGSLFLENSQISELPDNLEIEGGLDLENTPIKKLPHNLCVGDYLNIQGTNITDLPEDLYVGHSLLLDNEKISNNAAYRNILASGVIWPRKRQYINRNVKILTKVANTDSSHKRCVFF</sequence>
<dbReference type="Proteomes" id="UP000461443">
    <property type="component" value="Unassembled WGS sequence"/>
</dbReference>
<comment type="caution">
    <text evidence="1">The sequence shown here is derived from an EMBL/GenBank/DDBJ whole genome shotgun (WGS) entry which is preliminary data.</text>
</comment>
<accession>A0A845SMR4</accession>
<dbReference type="InterPro" id="IPR032675">
    <property type="entry name" value="LRR_dom_sf"/>
</dbReference>
<organism evidence="1 2">
    <name type="scientific">Acerihabitans arboris</name>
    <dbReference type="NCBI Taxonomy" id="2691583"/>
    <lineage>
        <taxon>Bacteria</taxon>
        <taxon>Pseudomonadati</taxon>
        <taxon>Pseudomonadota</taxon>
        <taxon>Gammaproteobacteria</taxon>
        <taxon>Enterobacterales</taxon>
        <taxon>Pectobacteriaceae</taxon>
        <taxon>Acerihabitans</taxon>
    </lineage>
</organism>
<dbReference type="EMBL" id="WUBS01000009">
    <property type="protein sequence ID" value="NDL63911.1"/>
    <property type="molecule type" value="Genomic_DNA"/>
</dbReference>
<dbReference type="SUPFAM" id="SSF52058">
    <property type="entry name" value="L domain-like"/>
    <property type="match status" value="1"/>
</dbReference>
<reference evidence="1 2" key="2">
    <citation type="submission" date="2020-02" db="EMBL/GenBank/DDBJ databases">
        <title>The new genus of Enterobacteriales.</title>
        <authorList>
            <person name="Kim I.S."/>
        </authorList>
    </citation>
    <scope>NUCLEOTIDE SEQUENCE [LARGE SCALE GENOMIC DNA]</scope>
    <source>
        <strain evidence="1 2">SAP-6</strain>
    </source>
</reference>
<dbReference type="Gene3D" id="3.80.10.10">
    <property type="entry name" value="Ribonuclease Inhibitor"/>
    <property type="match status" value="1"/>
</dbReference>